<sequence>MELQINSVDQMHQLGAKIGAQLKAGDVVVLTGELGSGKTVLTQGIASSFGIKNITSPTFVISRVYKSKINFIHIDTYRLLDQEVSSFSDLDFESYLENSIFVIEWGASFVNTLTDQYLEIIIKQGTEESFRNISFNLVGDRWSGFNL</sequence>
<dbReference type="PANTHER" id="PTHR33540">
    <property type="entry name" value="TRNA THREONYLCARBAMOYLADENOSINE BIOSYNTHESIS PROTEIN TSAE"/>
    <property type="match status" value="1"/>
</dbReference>
<organism evidence="11">
    <name type="scientific">freshwater metagenome</name>
    <dbReference type="NCBI Taxonomy" id="449393"/>
    <lineage>
        <taxon>unclassified sequences</taxon>
        <taxon>metagenomes</taxon>
        <taxon>ecological metagenomes</taxon>
    </lineage>
</organism>
<comment type="similarity">
    <text evidence="2">Belongs to the TsaE family.</text>
</comment>
<keyword evidence="9" id="KW-0460">Magnesium</keyword>
<evidence type="ECO:0000256" key="8">
    <source>
        <dbReference type="ARBA" id="ARBA00022840"/>
    </source>
</evidence>
<evidence type="ECO:0000256" key="10">
    <source>
        <dbReference type="ARBA" id="ARBA00032441"/>
    </source>
</evidence>
<dbReference type="GO" id="GO:0002949">
    <property type="term" value="P:tRNA threonylcarbamoyladenosine modification"/>
    <property type="evidence" value="ECO:0007669"/>
    <property type="project" value="InterPro"/>
</dbReference>
<dbReference type="EMBL" id="CAEZTE010000003">
    <property type="protein sequence ID" value="CAB4554364.1"/>
    <property type="molecule type" value="Genomic_DNA"/>
</dbReference>
<keyword evidence="6" id="KW-0479">Metal-binding</keyword>
<evidence type="ECO:0000256" key="4">
    <source>
        <dbReference type="ARBA" id="ARBA00022490"/>
    </source>
</evidence>
<accession>A0A6J6CT48</accession>
<dbReference type="InterPro" id="IPR003442">
    <property type="entry name" value="T6A_TsaE"/>
</dbReference>
<evidence type="ECO:0000313" key="12">
    <source>
        <dbReference type="EMBL" id="CAB4614530.1"/>
    </source>
</evidence>
<keyword evidence="7" id="KW-0547">Nucleotide-binding</keyword>
<dbReference type="Gene3D" id="3.40.50.300">
    <property type="entry name" value="P-loop containing nucleotide triphosphate hydrolases"/>
    <property type="match status" value="1"/>
</dbReference>
<dbReference type="InterPro" id="IPR027417">
    <property type="entry name" value="P-loop_NTPase"/>
</dbReference>
<proteinExistence type="inferred from homology"/>
<dbReference type="GO" id="GO:0005737">
    <property type="term" value="C:cytoplasm"/>
    <property type="evidence" value="ECO:0007669"/>
    <property type="project" value="UniProtKB-SubCell"/>
</dbReference>
<dbReference type="NCBIfam" id="TIGR00150">
    <property type="entry name" value="T6A_YjeE"/>
    <property type="match status" value="1"/>
</dbReference>
<gene>
    <name evidence="11" type="ORF">UFOPK1599_00110</name>
    <name evidence="12" type="ORF">UFOPK1894_00528</name>
    <name evidence="13" type="ORF">UFOPK2139_00264</name>
    <name evidence="14" type="ORF">UFOPK2179_00176</name>
    <name evidence="15" type="ORF">UFOPK2715_00171</name>
    <name evidence="16" type="ORF">UFOPK4420_00212</name>
</gene>
<name>A0A6J6CT48_9ZZZZ</name>
<keyword evidence="4" id="KW-0963">Cytoplasm</keyword>
<evidence type="ECO:0000256" key="7">
    <source>
        <dbReference type="ARBA" id="ARBA00022741"/>
    </source>
</evidence>
<dbReference type="EMBL" id="CAFBRU010000012">
    <property type="protein sequence ID" value="CAB5105727.1"/>
    <property type="molecule type" value="Genomic_DNA"/>
</dbReference>
<evidence type="ECO:0000313" key="14">
    <source>
        <dbReference type="EMBL" id="CAB4641662.1"/>
    </source>
</evidence>
<evidence type="ECO:0000256" key="5">
    <source>
        <dbReference type="ARBA" id="ARBA00022694"/>
    </source>
</evidence>
<protein>
    <recommendedName>
        <fullName evidence="3">tRNA threonylcarbamoyladenosine biosynthesis protein TsaE</fullName>
    </recommendedName>
    <alternativeName>
        <fullName evidence="10">t(6)A37 threonylcarbamoyladenosine biosynthesis protein TsaE</fullName>
    </alternativeName>
</protein>
<evidence type="ECO:0000256" key="1">
    <source>
        <dbReference type="ARBA" id="ARBA00004496"/>
    </source>
</evidence>
<dbReference type="PANTHER" id="PTHR33540:SF2">
    <property type="entry name" value="TRNA THREONYLCARBAMOYLADENOSINE BIOSYNTHESIS PROTEIN TSAE"/>
    <property type="match status" value="1"/>
</dbReference>
<evidence type="ECO:0000256" key="9">
    <source>
        <dbReference type="ARBA" id="ARBA00022842"/>
    </source>
</evidence>
<evidence type="ECO:0000313" key="13">
    <source>
        <dbReference type="EMBL" id="CAB4631606.1"/>
    </source>
</evidence>
<evidence type="ECO:0000313" key="11">
    <source>
        <dbReference type="EMBL" id="CAB4554364.1"/>
    </source>
</evidence>
<dbReference type="EMBL" id="CAEZYN010000007">
    <property type="protein sequence ID" value="CAB4716991.1"/>
    <property type="molecule type" value="Genomic_DNA"/>
</dbReference>
<dbReference type="EMBL" id="CAEZVA010000029">
    <property type="protein sequence ID" value="CAB4614530.1"/>
    <property type="molecule type" value="Genomic_DNA"/>
</dbReference>
<dbReference type="Pfam" id="PF02367">
    <property type="entry name" value="TsaE"/>
    <property type="match status" value="1"/>
</dbReference>
<keyword evidence="5" id="KW-0819">tRNA processing</keyword>
<dbReference type="AlphaFoldDB" id="A0A6J6CT48"/>
<evidence type="ECO:0000313" key="15">
    <source>
        <dbReference type="EMBL" id="CAB4716991.1"/>
    </source>
</evidence>
<reference evidence="11" key="1">
    <citation type="submission" date="2020-05" db="EMBL/GenBank/DDBJ databases">
        <authorList>
            <person name="Chiriac C."/>
            <person name="Salcher M."/>
            <person name="Ghai R."/>
            <person name="Kavagutti S V."/>
        </authorList>
    </citation>
    <scope>NUCLEOTIDE SEQUENCE</scope>
</reference>
<evidence type="ECO:0000256" key="3">
    <source>
        <dbReference type="ARBA" id="ARBA00019010"/>
    </source>
</evidence>
<dbReference type="GO" id="GO:0046872">
    <property type="term" value="F:metal ion binding"/>
    <property type="evidence" value="ECO:0007669"/>
    <property type="project" value="UniProtKB-KW"/>
</dbReference>
<comment type="subcellular location">
    <subcellularLocation>
        <location evidence="1">Cytoplasm</location>
    </subcellularLocation>
</comment>
<dbReference type="EMBL" id="CAEZVR010000034">
    <property type="protein sequence ID" value="CAB4631606.1"/>
    <property type="molecule type" value="Genomic_DNA"/>
</dbReference>
<dbReference type="EMBL" id="CAEZWC010000006">
    <property type="protein sequence ID" value="CAB4641662.1"/>
    <property type="molecule type" value="Genomic_DNA"/>
</dbReference>
<evidence type="ECO:0000256" key="6">
    <source>
        <dbReference type="ARBA" id="ARBA00022723"/>
    </source>
</evidence>
<keyword evidence="8" id="KW-0067">ATP-binding</keyword>
<evidence type="ECO:0000256" key="2">
    <source>
        <dbReference type="ARBA" id="ARBA00007599"/>
    </source>
</evidence>
<dbReference type="SUPFAM" id="SSF52540">
    <property type="entry name" value="P-loop containing nucleoside triphosphate hydrolases"/>
    <property type="match status" value="1"/>
</dbReference>
<evidence type="ECO:0000313" key="16">
    <source>
        <dbReference type="EMBL" id="CAB5105727.1"/>
    </source>
</evidence>
<dbReference type="GO" id="GO:0005524">
    <property type="term" value="F:ATP binding"/>
    <property type="evidence" value="ECO:0007669"/>
    <property type="project" value="UniProtKB-KW"/>
</dbReference>